<protein>
    <submittedName>
        <fullName evidence="2">Uncharacterized protein</fullName>
    </submittedName>
</protein>
<evidence type="ECO:0000313" key="3">
    <source>
        <dbReference type="Proteomes" id="UP000001064"/>
    </source>
</evidence>
<organism evidence="2 3">
    <name type="scientific">Dictyostelium purpureum</name>
    <name type="common">Slime mold</name>
    <dbReference type="NCBI Taxonomy" id="5786"/>
    <lineage>
        <taxon>Eukaryota</taxon>
        <taxon>Amoebozoa</taxon>
        <taxon>Evosea</taxon>
        <taxon>Eumycetozoa</taxon>
        <taxon>Dictyostelia</taxon>
        <taxon>Dictyosteliales</taxon>
        <taxon>Dictyosteliaceae</taxon>
        <taxon>Dictyostelium</taxon>
    </lineage>
</organism>
<sequence>MDEAGYEIFKEKIRQIISGVNNLIKENNVKLDEYDVKLKDETKQLQYNKETKYKELDGKINQAQKYIQDIEDKKENLNSDRKVYEEVLIQLNNEIEDLKFKIDNQTSTVAVFLDVFNHLYNPIGAVESDKVIELTDTLNDLIKKATENEVEVRKRVGQISRLDDKQSHLDMALLGFNNEKAHLIKSIDDKQIEIEKIGNLKREAESQVKTLEVFLQECNLLFEKCETFGPASMEEISQELNILYHSYNLNI</sequence>
<keyword evidence="3" id="KW-1185">Reference proteome</keyword>
<dbReference type="Proteomes" id="UP000001064">
    <property type="component" value="Unassembled WGS sequence"/>
</dbReference>
<dbReference type="GeneID" id="10506846"/>
<proteinExistence type="predicted"/>
<dbReference type="AlphaFoldDB" id="F0ZBM7"/>
<dbReference type="EMBL" id="GL870972">
    <property type="protein sequence ID" value="EGC38648.1"/>
    <property type="molecule type" value="Genomic_DNA"/>
</dbReference>
<name>F0ZBM7_DICPU</name>
<evidence type="ECO:0000313" key="2">
    <source>
        <dbReference type="EMBL" id="EGC38648.1"/>
    </source>
</evidence>
<dbReference type="KEGG" id="dpp:DICPUDRAFT_148648"/>
<gene>
    <name evidence="2" type="ORF">DICPUDRAFT_148648</name>
</gene>
<keyword evidence="1" id="KW-0175">Coiled coil</keyword>
<dbReference type="OrthoDB" id="23356at2759"/>
<feature type="coiled-coil region" evidence="1">
    <location>
        <begin position="53"/>
        <end position="108"/>
    </location>
</feature>
<reference evidence="3" key="1">
    <citation type="journal article" date="2011" name="Genome Biol.">
        <title>Comparative genomics of the social amoebae Dictyostelium discoideum and Dictyostelium purpureum.</title>
        <authorList>
            <consortium name="US DOE Joint Genome Institute (JGI-PGF)"/>
            <person name="Sucgang R."/>
            <person name="Kuo A."/>
            <person name="Tian X."/>
            <person name="Salerno W."/>
            <person name="Parikh A."/>
            <person name="Feasley C.L."/>
            <person name="Dalin E."/>
            <person name="Tu H."/>
            <person name="Huang E."/>
            <person name="Barry K."/>
            <person name="Lindquist E."/>
            <person name="Shapiro H."/>
            <person name="Bruce D."/>
            <person name="Schmutz J."/>
            <person name="Salamov A."/>
            <person name="Fey P."/>
            <person name="Gaudet P."/>
            <person name="Anjard C."/>
            <person name="Babu M.M."/>
            <person name="Basu S."/>
            <person name="Bushmanova Y."/>
            <person name="van der Wel H."/>
            <person name="Katoh-Kurasawa M."/>
            <person name="Dinh C."/>
            <person name="Coutinho P.M."/>
            <person name="Saito T."/>
            <person name="Elias M."/>
            <person name="Schaap P."/>
            <person name="Kay R.R."/>
            <person name="Henrissat B."/>
            <person name="Eichinger L."/>
            <person name="Rivero F."/>
            <person name="Putnam N.H."/>
            <person name="West C.M."/>
            <person name="Loomis W.F."/>
            <person name="Chisholm R.L."/>
            <person name="Shaulsky G."/>
            <person name="Strassmann J.E."/>
            <person name="Queller D.C."/>
            <person name="Kuspa A."/>
            <person name="Grigoriev I.V."/>
        </authorList>
    </citation>
    <scope>NUCLEOTIDE SEQUENCE [LARGE SCALE GENOMIC DNA]</scope>
    <source>
        <strain evidence="3">QSDP1</strain>
    </source>
</reference>
<evidence type="ECO:0000256" key="1">
    <source>
        <dbReference type="SAM" id="Coils"/>
    </source>
</evidence>
<dbReference type="RefSeq" id="XP_003284841.1">
    <property type="nucleotide sequence ID" value="XM_003284793.1"/>
</dbReference>
<dbReference type="VEuPathDB" id="AmoebaDB:DICPUDRAFT_148648"/>
<dbReference type="InParanoid" id="F0ZBM7"/>
<accession>F0ZBM7</accession>